<sequence>RAPRRTEAEKTRLAKEYLSSISLTPVDFLKTLITEGEFFSYQQGLYRASSRQIPELLDALWNHDQIHHRVVEWMEPVAAELVAKKVSVEFDHVKRRFFMYSNQVTPEFVTTWSFHEEMTDAHVHMPMWNAVLNAATQSSNAQVKNSRRDPTLVGFKIHILSRSFL</sequence>
<keyword evidence="2" id="KW-1185">Reference proteome</keyword>
<name>A0AA39K6M1_ARMTA</name>
<evidence type="ECO:0000313" key="2">
    <source>
        <dbReference type="Proteomes" id="UP001175211"/>
    </source>
</evidence>
<dbReference type="AlphaFoldDB" id="A0AA39K6M1"/>
<accession>A0AA39K6M1</accession>
<dbReference type="EMBL" id="JAUEPS010000026">
    <property type="protein sequence ID" value="KAK0455322.1"/>
    <property type="molecule type" value="Genomic_DNA"/>
</dbReference>
<proteinExistence type="predicted"/>
<dbReference type="Proteomes" id="UP001175211">
    <property type="component" value="Unassembled WGS sequence"/>
</dbReference>
<dbReference type="RefSeq" id="XP_060328832.1">
    <property type="nucleotide sequence ID" value="XM_060467725.1"/>
</dbReference>
<comment type="caution">
    <text evidence="1">The sequence shown here is derived from an EMBL/GenBank/DDBJ whole genome shotgun (WGS) entry which is preliminary data.</text>
</comment>
<gene>
    <name evidence="1" type="ORF">EV420DRAFT_1272862</name>
</gene>
<protein>
    <submittedName>
        <fullName evidence="1">Uncharacterized protein</fullName>
    </submittedName>
</protein>
<organism evidence="1 2">
    <name type="scientific">Armillaria tabescens</name>
    <name type="common">Ringless honey mushroom</name>
    <name type="synonym">Agaricus tabescens</name>
    <dbReference type="NCBI Taxonomy" id="1929756"/>
    <lineage>
        <taxon>Eukaryota</taxon>
        <taxon>Fungi</taxon>
        <taxon>Dikarya</taxon>
        <taxon>Basidiomycota</taxon>
        <taxon>Agaricomycotina</taxon>
        <taxon>Agaricomycetes</taxon>
        <taxon>Agaricomycetidae</taxon>
        <taxon>Agaricales</taxon>
        <taxon>Marasmiineae</taxon>
        <taxon>Physalacriaceae</taxon>
        <taxon>Desarmillaria</taxon>
    </lineage>
</organism>
<feature type="non-terminal residue" evidence="1">
    <location>
        <position position="1"/>
    </location>
</feature>
<evidence type="ECO:0000313" key="1">
    <source>
        <dbReference type="EMBL" id="KAK0455322.1"/>
    </source>
</evidence>
<reference evidence="1" key="1">
    <citation type="submission" date="2023-06" db="EMBL/GenBank/DDBJ databases">
        <authorList>
            <consortium name="Lawrence Berkeley National Laboratory"/>
            <person name="Ahrendt S."/>
            <person name="Sahu N."/>
            <person name="Indic B."/>
            <person name="Wong-Bajracharya J."/>
            <person name="Merenyi Z."/>
            <person name="Ke H.-M."/>
            <person name="Monk M."/>
            <person name="Kocsube S."/>
            <person name="Drula E."/>
            <person name="Lipzen A."/>
            <person name="Balint B."/>
            <person name="Henrissat B."/>
            <person name="Andreopoulos B."/>
            <person name="Martin F.M."/>
            <person name="Harder C.B."/>
            <person name="Rigling D."/>
            <person name="Ford K.L."/>
            <person name="Foster G.D."/>
            <person name="Pangilinan J."/>
            <person name="Papanicolaou A."/>
            <person name="Barry K."/>
            <person name="LaButti K."/>
            <person name="Viragh M."/>
            <person name="Koriabine M."/>
            <person name="Yan M."/>
            <person name="Riley R."/>
            <person name="Champramary S."/>
            <person name="Plett K.L."/>
            <person name="Tsai I.J."/>
            <person name="Slot J."/>
            <person name="Sipos G."/>
            <person name="Plett J."/>
            <person name="Nagy L.G."/>
            <person name="Grigoriev I.V."/>
        </authorList>
    </citation>
    <scope>NUCLEOTIDE SEQUENCE</scope>
    <source>
        <strain evidence="1">CCBAS 213</strain>
    </source>
</reference>
<dbReference type="GeneID" id="85351273"/>